<sequence>NAAAVTASQLTGQMAGYVSDAQEAAQDAADAAEAVSAYGTEVQVTITAAGWTGSAAPYTQTVAVAGLLANSYGDIGPSNSATAAQRAAYRAALIAVSALADGSLTLVADGD</sequence>
<dbReference type="EMBL" id="JANFYS010000160">
    <property type="protein sequence ID" value="MCQ4771945.1"/>
    <property type="molecule type" value="Genomic_DNA"/>
</dbReference>
<feature type="non-terminal residue" evidence="1">
    <location>
        <position position="1"/>
    </location>
</feature>
<organism evidence="1 2">
    <name type="scientific">Intestinimonas massiliensis</name>
    <name type="common">ex Afouda et al. 2020</name>
    <dbReference type="NCBI Taxonomy" id="1673721"/>
    <lineage>
        <taxon>Bacteria</taxon>
        <taxon>Bacillati</taxon>
        <taxon>Bacillota</taxon>
        <taxon>Clostridia</taxon>
        <taxon>Eubacteriales</taxon>
        <taxon>Intestinimonas</taxon>
    </lineage>
</organism>
<gene>
    <name evidence="1" type="ORF">NE579_16115</name>
</gene>
<comment type="caution">
    <text evidence="1">The sequence shown here is derived from an EMBL/GenBank/DDBJ whole genome shotgun (WGS) entry which is preliminary data.</text>
</comment>
<evidence type="ECO:0000313" key="2">
    <source>
        <dbReference type="Proteomes" id="UP001204562"/>
    </source>
</evidence>
<dbReference type="AlphaFoldDB" id="A0AAW5JSP0"/>
<proteinExistence type="predicted"/>
<protein>
    <submittedName>
        <fullName evidence="1">Uncharacterized protein</fullName>
    </submittedName>
</protein>
<feature type="non-terminal residue" evidence="1">
    <location>
        <position position="111"/>
    </location>
</feature>
<name>A0AAW5JSP0_9FIRM</name>
<dbReference type="Proteomes" id="UP001204562">
    <property type="component" value="Unassembled WGS sequence"/>
</dbReference>
<accession>A0AAW5JSP0</accession>
<reference evidence="1" key="1">
    <citation type="submission" date="2022-06" db="EMBL/GenBank/DDBJ databases">
        <title>Isolation of gut microbiota from human fecal samples.</title>
        <authorList>
            <person name="Pamer E.G."/>
            <person name="Barat B."/>
            <person name="Waligurski E."/>
            <person name="Medina S."/>
            <person name="Paddock L."/>
            <person name="Mostad J."/>
        </authorList>
    </citation>
    <scope>NUCLEOTIDE SEQUENCE</scope>
    <source>
        <strain evidence="1">DFI.9.91</strain>
    </source>
</reference>
<dbReference type="RefSeq" id="WP_256304962.1">
    <property type="nucleotide sequence ID" value="NZ_JANFYS010000160.1"/>
</dbReference>
<evidence type="ECO:0000313" key="1">
    <source>
        <dbReference type="EMBL" id="MCQ4771945.1"/>
    </source>
</evidence>